<dbReference type="AlphaFoldDB" id="A0A8X6UIY2"/>
<organism evidence="2 3">
    <name type="scientific">Nephila pilipes</name>
    <name type="common">Giant wood spider</name>
    <name type="synonym">Nephila maculata</name>
    <dbReference type="NCBI Taxonomy" id="299642"/>
    <lineage>
        <taxon>Eukaryota</taxon>
        <taxon>Metazoa</taxon>
        <taxon>Ecdysozoa</taxon>
        <taxon>Arthropoda</taxon>
        <taxon>Chelicerata</taxon>
        <taxon>Arachnida</taxon>
        <taxon>Araneae</taxon>
        <taxon>Araneomorphae</taxon>
        <taxon>Entelegynae</taxon>
        <taxon>Araneoidea</taxon>
        <taxon>Nephilidae</taxon>
        <taxon>Nephila</taxon>
    </lineage>
</organism>
<dbReference type="Proteomes" id="UP000887013">
    <property type="component" value="Unassembled WGS sequence"/>
</dbReference>
<sequence>MVNPFVDSVLWFWLLLVGIFPPLGSVVASADNVKSHGGGGYGHKLGLCLLSASVPFRKPQESRYLVNDGHYP</sequence>
<gene>
    <name evidence="2" type="ORF">NPIL_107761</name>
</gene>
<keyword evidence="3" id="KW-1185">Reference proteome</keyword>
<comment type="caution">
    <text evidence="2">The sequence shown here is derived from an EMBL/GenBank/DDBJ whole genome shotgun (WGS) entry which is preliminary data.</text>
</comment>
<proteinExistence type="predicted"/>
<accession>A0A8X6UIY2</accession>
<protein>
    <recommendedName>
        <fullName evidence="4">Secreted protein</fullName>
    </recommendedName>
</protein>
<feature type="chain" id="PRO_5036446263" description="Secreted protein" evidence="1">
    <location>
        <begin position="31"/>
        <end position="72"/>
    </location>
</feature>
<keyword evidence="1" id="KW-0732">Signal</keyword>
<dbReference type="EMBL" id="BMAW01084364">
    <property type="protein sequence ID" value="GFU38395.1"/>
    <property type="molecule type" value="Genomic_DNA"/>
</dbReference>
<evidence type="ECO:0000313" key="3">
    <source>
        <dbReference type="Proteomes" id="UP000887013"/>
    </source>
</evidence>
<evidence type="ECO:0000256" key="1">
    <source>
        <dbReference type="SAM" id="SignalP"/>
    </source>
</evidence>
<reference evidence="2" key="1">
    <citation type="submission" date="2020-08" db="EMBL/GenBank/DDBJ databases">
        <title>Multicomponent nature underlies the extraordinary mechanical properties of spider dragline silk.</title>
        <authorList>
            <person name="Kono N."/>
            <person name="Nakamura H."/>
            <person name="Mori M."/>
            <person name="Yoshida Y."/>
            <person name="Ohtoshi R."/>
            <person name="Malay A.D."/>
            <person name="Moran D.A.P."/>
            <person name="Tomita M."/>
            <person name="Numata K."/>
            <person name="Arakawa K."/>
        </authorList>
    </citation>
    <scope>NUCLEOTIDE SEQUENCE</scope>
</reference>
<evidence type="ECO:0000313" key="2">
    <source>
        <dbReference type="EMBL" id="GFU38395.1"/>
    </source>
</evidence>
<feature type="signal peptide" evidence="1">
    <location>
        <begin position="1"/>
        <end position="30"/>
    </location>
</feature>
<evidence type="ECO:0008006" key="4">
    <source>
        <dbReference type="Google" id="ProtNLM"/>
    </source>
</evidence>
<name>A0A8X6UIY2_NEPPI</name>